<dbReference type="EMBL" id="HBIJ01010509">
    <property type="protein sequence ID" value="CAE0366471.1"/>
    <property type="molecule type" value="Transcribed_RNA"/>
</dbReference>
<dbReference type="PANTHER" id="PTHR31152:SF1">
    <property type="entry name" value="PLAC8 FAMILY PROTEIN"/>
    <property type="match status" value="1"/>
</dbReference>
<dbReference type="AlphaFoldDB" id="A0A7S3JVL1"/>
<accession>A0A7S3JVL1</accession>
<dbReference type="PANTHER" id="PTHR31152">
    <property type="entry name" value="PLAC8 FAMILY PROTEIN"/>
    <property type="match status" value="1"/>
</dbReference>
<reference evidence="1" key="1">
    <citation type="submission" date="2021-01" db="EMBL/GenBank/DDBJ databases">
        <authorList>
            <person name="Corre E."/>
            <person name="Pelletier E."/>
            <person name="Niang G."/>
            <person name="Scheremetjew M."/>
            <person name="Finn R."/>
            <person name="Kale V."/>
            <person name="Holt S."/>
            <person name="Cochrane G."/>
            <person name="Meng A."/>
            <person name="Brown T."/>
            <person name="Cohen L."/>
        </authorList>
    </citation>
    <scope>NUCLEOTIDE SEQUENCE</scope>
    <source>
        <strain evidence="1">CCMP1510</strain>
    </source>
</reference>
<organism evidence="1">
    <name type="scientific">Aureoumbra lagunensis</name>
    <dbReference type="NCBI Taxonomy" id="44058"/>
    <lineage>
        <taxon>Eukaryota</taxon>
        <taxon>Sar</taxon>
        <taxon>Stramenopiles</taxon>
        <taxon>Ochrophyta</taxon>
        <taxon>Pelagophyceae</taxon>
        <taxon>Pelagomonadales</taxon>
        <taxon>Aureoumbra</taxon>
    </lineage>
</organism>
<name>A0A7S3JVL1_9STRA</name>
<proteinExistence type="predicted"/>
<gene>
    <name evidence="1" type="ORF">ALAG00032_LOCUS7215</name>
</gene>
<protein>
    <submittedName>
        <fullName evidence="1">Uncharacterized protein</fullName>
    </submittedName>
</protein>
<sequence>MCILCFNSSPPKRSNNPKGKAALYDKFYDYNGKWDITMCQAPCKEPCCCCIGCFPFTWCCVQFEMRKRVLKAQDPNGGWPKNYECGQGYFECLCFKPGHMGEKTCPRCCLCCETICCPGLSVSGSRLLMMDMHSIQPDPCDNRIIRLNNCLQLLSCLCWILAIIDSTFYECARIIDCIADVVFLCSSGCMVAQVNRELKLRHSVGAPLAADAASQDTLTPVASALMNEREDEFDATPKKSLAIEAQPSFTKN</sequence>
<evidence type="ECO:0000313" key="1">
    <source>
        <dbReference type="EMBL" id="CAE0366471.1"/>
    </source>
</evidence>